<dbReference type="EMBL" id="AUSW01000035">
    <property type="protein sequence ID" value="ERL54382.1"/>
    <property type="molecule type" value="Genomic_DNA"/>
</dbReference>
<sequence>MTNAANLGTSYGVVSKPNIAYKDLQHWFLFTTFCKFLIEVA</sequence>
<reference evidence="1 2" key="1">
    <citation type="journal article" date="2013" name="Genome Announc.">
        <title>Draft Genome Sequence of Psychrobacter aquaticus Strain CMS 56T, Isolated from a Cyanobacterial Mat Sample Collected from Water Bodies in the McMurdo Dry Valley Region of Antarctica.</title>
        <authorList>
            <person name="Reddy G.S."/>
            <person name="Ara S."/>
            <person name="Singh A."/>
            <person name="Kumar Pinnaka A."/>
            <person name="Shivaji S."/>
        </authorList>
    </citation>
    <scope>NUCLEOTIDE SEQUENCE [LARGE SCALE GENOMIC DNA]</scope>
    <source>
        <strain evidence="1 2">CMS 56</strain>
    </source>
</reference>
<proteinExistence type="predicted"/>
<accession>U4T175</accession>
<evidence type="ECO:0000313" key="1">
    <source>
        <dbReference type="EMBL" id="ERL54382.1"/>
    </source>
</evidence>
<dbReference type="AlphaFoldDB" id="U4T175"/>
<organism evidence="1 2">
    <name type="scientific">Psychrobacter aquaticus CMS 56</name>
    <dbReference type="NCBI Taxonomy" id="1354303"/>
    <lineage>
        <taxon>Bacteria</taxon>
        <taxon>Pseudomonadati</taxon>
        <taxon>Pseudomonadota</taxon>
        <taxon>Gammaproteobacteria</taxon>
        <taxon>Moraxellales</taxon>
        <taxon>Moraxellaceae</taxon>
        <taxon>Psychrobacter</taxon>
    </lineage>
</organism>
<comment type="caution">
    <text evidence="1">The sequence shown here is derived from an EMBL/GenBank/DDBJ whole genome shotgun (WGS) entry which is preliminary data.</text>
</comment>
<gene>
    <name evidence="1" type="ORF">M917_2530</name>
</gene>
<dbReference type="PATRIC" id="fig|1354303.4.peg.2488"/>
<protein>
    <submittedName>
        <fullName evidence="1">Uncharacterized protein</fullName>
    </submittedName>
</protein>
<keyword evidence="2" id="KW-1185">Reference proteome</keyword>
<dbReference type="Proteomes" id="UP000016761">
    <property type="component" value="Unassembled WGS sequence"/>
</dbReference>
<name>U4T175_9GAMM</name>
<evidence type="ECO:0000313" key="2">
    <source>
        <dbReference type="Proteomes" id="UP000016761"/>
    </source>
</evidence>